<dbReference type="InterPro" id="IPR013780">
    <property type="entry name" value="Glyco_hydro_b"/>
</dbReference>
<dbReference type="GO" id="GO:0008168">
    <property type="term" value="F:methyltransferase activity"/>
    <property type="evidence" value="ECO:0007669"/>
    <property type="project" value="UniProtKB-KW"/>
</dbReference>
<evidence type="ECO:0000313" key="6">
    <source>
        <dbReference type="Proteomes" id="UP000824089"/>
    </source>
</evidence>
<evidence type="ECO:0000256" key="2">
    <source>
        <dbReference type="ARBA" id="ARBA00022679"/>
    </source>
</evidence>
<dbReference type="PANTHER" id="PTHR43042:SF2">
    <property type="entry name" value="SAM-DEPENDENT METHYLTRANSFERASE"/>
    <property type="match status" value="1"/>
</dbReference>
<dbReference type="InterPro" id="IPR019614">
    <property type="entry name" value="SAM-dep_methyl-trfase"/>
</dbReference>
<proteinExistence type="predicted"/>
<reference evidence="5" key="1">
    <citation type="submission" date="2020-10" db="EMBL/GenBank/DDBJ databases">
        <authorList>
            <person name="Gilroy R."/>
        </authorList>
    </citation>
    <scope>NUCLEOTIDE SEQUENCE</scope>
    <source>
        <strain evidence="5">CHK195-4489</strain>
    </source>
</reference>
<dbReference type="SUPFAM" id="SSF53335">
    <property type="entry name" value="S-adenosyl-L-methionine-dependent methyltransferases"/>
    <property type="match status" value="1"/>
</dbReference>
<feature type="domain" description="S-adenosylmethionine-dependent methyltransferase" evidence="4">
    <location>
        <begin position="73"/>
        <end position="204"/>
    </location>
</feature>
<dbReference type="PANTHER" id="PTHR43042">
    <property type="entry name" value="SAM-DEPENDENT METHYLTRANSFERASE"/>
    <property type="match status" value="1"/>
</dbReference>
<keyword evidence="3" id="KW-0949">S-adenosyl-L-methionine</keyword>
<evidence type="ECO:0000256" key="1">
    <source>
        <dbReference type="ARBA" id="ARBA00022603"/>
    </source>
</evidence>
<gene>
    <name evidence="5" type="ORF">IAD50_03845</name>
</gene>
<dbReference type="Proteomes" id="UP000824089">
    <property type="component" value="Unassembled WGS sequence"/>
</dbReference>
<organism evidence="5 6">
    <name type="scientific">Candidatus Egerieisoma faecipullorum</name>
    <dbReference type="NCBI Taxonomy" id="2840963"/>
    <lineage>
        <taxon>Bacteria</taxon>
        <taxon>Bacillati</taxon>
        <taxon>Bacillota</taxon>
        <taxon>Clostridia</taxon>
        <taxon>Eubacteriales</taxon>
        <taxon>Clostridiaceae</taxon>
        <taxon>Clostridiaceae incertae sedis</taxon>
        <taxon>Candidatus Egerieisoma</taxon>
    </lineage>
</organism>
<name>A0A9D1I850_9CLOT</name>
<sequence length="294" mass="32897">MDITADRWKDYEILDAGNGMKLERWKDVILSRPDPQAIWKPVRPELWRRADAKYSRSRSGGGSWSFYKTLPPKWTVQYDSLKFYVEPTGFKHTGLFPEQAANWDWMRAMISRRAAAGGSVKVLNLFGYTGGATAAVSEAGAEVCHVDASKGMVARARENAELSGLSGNRIRYIVDDAFKFVARELRRGNTYDAVIMDPPSYGRGPGGEVWKLEDSLFDFAGECVRLLGKQPLFFLLNSYTTGFSSSVTANILRIHFKAFPARGRIDHGDVLLPIRSMEGTFLPCGSYAAWKSDE</sequence>
<dbReference type="GO" id="GO:0032259">
    <property type="term" value="P:methylation"/>
    <property type="evidence" value="ECO:0007669"/>
    <property type="project" value="UniProtKB-KW"/>
</dbReference>
<dbReference type="CDD" id="cd02440">
    <property type="entry name" value="AdoMet_MTases"/>
    <property type="match status" value="1"/>
</dbReference>
<reference evidence="5" key="2">
    <citation type="journal article" date="2021" name="PeerJ">
        <title>Extensive microbial diversity within the chicken gut microbiome revealed by metagenomics and culture.</title>
        <authorList>
            <person name="Gilroy R."/>
            <person name="Ravi A."/>
            <person name="Getino M."/>
            <person name="Pursley I."/>
            <person name="Horton D.L."/>
            <person name="Alikhan N.F."/>
            <person name="Baker D."/>
            <person name="Gharbi K."/>
            <person name="Hall N."/>
            <person name="Watson M."/>
            <person name="Adriaenssens E.M."/>
            <person name="Foster-Nyarko E."/>
            <person name="Jarju S."/>
            <person name="Secka A."/>
            <person name="Antonio M."/>
            <person name="Oren A."/>
            <person name="Chaudhuri R.R."/>
            <person name="La Ragione R."/>
            <person name="Hildebrand F."/>
            <person name="Pallen M.J."/>
        </authorList>
    </citation>
    <scope>NUCLEOTIDE SEQUENCE</scope>
    <source>
        <strain evidence="5">CHK195-4489</strain>
    </source>
</reference>
<dbReference type="Gene3D" id="3.40.50.150">
    <property type="entry name" value="Vaccinia Virus protein VP39"/>
    <property type="match status" value="1"/>
</dbReference>
<dbReference type="EMBL" id="DVMM01000077">
    <property type="protein sequence ID" value="HIU29412.1"/>
    <property type="molecule type" value="Genomic_DNA"/>
</dbReference>
<evidence type="ECO:0000313" key="5">
    <source>
        <dbReference type="EMBL" id="HIU29412.1"/>
    </source>
</evidence>
<dbReference type="Gene3D" id="2.60.40.1180">
    <property type="entry name" value="Golgi alpha-mannosidase II"/>
    <property type="match status" value="1"/>
</dbReference>
<accession>A0A9D1I850</accession>
<dbReference type="AlphaFoldDB" id="A0A9D1I850"/>
<comment type="caution">
    <text evidence="5">The sequence shown here is derived from an EMBL/GenBank/DDBJ whole genome shotgun (WGS) entry which is preliminary data.</text>
</comment>
<evidence type="ECO:0000256" key="3">
    <source>
        <dbReference type="ARBA" id="ARBA00022691"/>
    </source>
</evidence>
<keyword evidence="2" id="KW-0808">Transferase</keyword>
<protein>
    <submittedName>
        <fullName evidence="5">Class I SAM-dependent methyltransferase</fullName>
    </submittedName>
</protein>
<keyword evidence="1 5" id="KW-0489">Methyltransferase</keyword>
<dbReference type="Pfam" id="PF10672">
    <property type="entry name" value="Methyltrans_SAM"/>
    <property type="match status" value="1"/>
</dbReference>
<dbReference type="InterPro" id="IPR029063">
    <property type="entry name" value="SAM-dependent_MTases_sf"/>
</dbReference>
<evidence type="ECO:0000259" key="4">
    <source>
        <dbReference type="Pfam" id="PF10672"/>
    </source>
</evidence>